<dbReference type="PATRIC" id="fig|942150.3.peg.368"/>
<protein>
    <submittedName>
        <fullName evidence="1">Uncharacterized protein</fullName>
    </submittedName>
</protein>
<evidence type="ECO:0000313" key="1">
    <source>
        <dbReference type="EMBL" id="KRO14790.1"/>
    </source>
</evidence>
<dbReference type="AlphaFoldDB" id="A0A0R2MM42"/>
<comment type="caution">
    <text evidence="1">The sequence shown here is derived from an EMBL/GenBank/DDBJ whole genome shotgun (WGS) entry which is preliminary data.</text>
</comment>
<dbReference type="RefSeq" id="WP_057705170.1">
    <property type="nucleotide sequence ID" value="NZ_JQCL01000006.1"/>
</dbReference>
<dbReference type="EMBL" id="JQCL01000006">
    <property type="protein sequence ID" value="KRO14790.1"/>
    <property type="molecule type" value="Genomic_DNA"/>
</dbReference>
<keyword evidence="2" id="KW-1185">Reference proteome</keyword>
<sequence>MIKKSKLMTAIIILSLGTGLLATPGVTAQAMRVRAPRTFLRWRFKRNISKRHHVKQNHHKRYSHRR</sequence>
<gene>
    <name evidence="1" type="ORF">IV64_GL000361</name>
</gene>
<accession>A0A0R2MM42</accession>
<dbReference type="Proteomes" id="UP000051783">
    <property type="component" value="Unassembled WGS sequence"/>
</dbReference>
<name>A0A0R2MM42_9LACO</name>
<proteinExistence type="predicted"/>
<organism evidence="1 2">
    <name type="scientific">Lactiplantibacillus xiangfangensis</name>
    <dbReference type="NCBI Taxonomy" id="942150"/>
    <lineage>
        <taxon>Bacteria</taxon>
        <taxon>Bacillati</taxon>
        <taxon>Bacillota</taxon>
        <taxon>Bacilli</taxon>
        <taxon>Lactobacillales</taxon>
        <taxon>Lactobacillaceae</taxon>
        <taxon>Lactiplantibacillus</taxon>
    </lineage>
</organism>
<reference evidence="1 2" key="1">
    <citation type="journal article" date="2015" name="Genome Announc.">
        <title>Expanding the biotechnology potential of lactobacilli through comparative genomics of 213 strains and associated genera.</title>
        <authorList>
            <person name="Sun Z."/>
            <person name="Harris H.M."/>
            <person name="McCann A."/>
            <person name="Guo C."/>
            <person name="Argimon S."/>
            <person name="Zhang W."/>
            <person name="Yang X."/>
            <person name="Jeffery I.B."/>
            <person name="Cooney J.C."/>
            <person name="Kagawa T.F."/>
            <person name="Liu W."/>
            <person name="Song Y."/>
            <person name="Salvetti E."/>
            <person name="Wrobel A."/>
            <person name="Rasinkangas P."/>
            <person name="Parkhill J."/>
            <person name="Rea M.C."/>
            <person name="O'Sullivan O."/>
            <person name="Ritari J."/>
            <person name="Douillard F.P."/>
            <person name="Paul Ross R."/>
            <person name="Yang R."/>
            <person name="Briner A.E."/>
            <person name="Felis G.E."/>
            <person name="de Vos W.M."/>
            <person name="Barrangou R."/>
            <person name="Klaenhammer T.R."/>
            <person name="Caufield P.W."/>
            <person name="Cui Y."/>
            <person name="Zhang H."/>
            <person name="O'Toole P.W."/>
        </authorList>
    </citation>
    <scope>NUCLEOTIDE SEQUENCE [LARGE SCALE GENOMIC DNA]</scope>
    <source>
        <strain evidence="1 2">LMG 26013</strain>
    </source>
</reference>
<evidence type="ECO:0000313" key="2">
    <source>
        <dbReference type="Proteomes" id="UP000051783"/>
    </source>
</evidence>
<dbReference type="OrthoDB" id="9964103at2"/>